<dbReference type="GO" id="GO:0004862">
    <property type="term" value="F:cAMP-dependent protein kinase inhibitor activity"/>
    <property type="evidence" value="ECO:0007669"/>
    <property type="project" value="TreeGrafter"/>
</dbReference>
<accession>Q22AN8</accession>
<dbReference type="RefSeq" id="XP_001030019.1">
    <property type="nucleotide sequence ID" value="XM_001030019.1"/>
</dbReference>
<dbReference type="CDD" id="cd00038">
    <property type="entry name" value="CAP_ED"/>
    <property type="match status" value="2"/>
</dbReference>
<dbReference type="AlphaFoldDB" id="Q22AN8"/>
<evidence type="ECO:0000259" key="2">
    <source>
        <dbReference type="PROSITE" id="PS50042"/>
    </source>
</evidence>
<gene>
    <name evidence="3" type="ORF">TTHERM_01179870</name>
</gene>
<organism evidence="3 4">
    <name type="scientific">Tetrahymena thermophila (strain SB210)</name>
    <dbReference type="NCBI Taxonomy" id="312017"/>
    <lineage>
        <taxon>Eukaryota</taxon>
        <taxon>Sar</taxon>
        <taxon>Alveolata</taxon>
        <taxon>Ciliophora</taxon>
        <taxon>Intramacronucleata</taxon>
        <taxon>Oligohymenophorea</taxon>
        <taxon>Hymenostomatida</taxon>
        <taxon>Tetrahymenina</taxon>
        <taxon>Tetrahymenidae</taxon>
        <taxon>Tetrahymena</taxon>
    </lineage>
</organism>
<feature type="region of interest" description="Disordered" evidence="1">
    <location>
        <begin position="684"/>
        <end position="738"/>
    </location>
</feature>
<dbReference type="GO" id="GO:0005829">
    <property type="term" value="C:cytosol"/>
    <property type="evidence" value="ECO:0007669"/>
    <property type="project" value="TreeGrafter"/>
</dbReference>
<dbReference type="GeneID" id="7846415"/>
<dbReference type="PANTHER" id="PTHR11635">
    <property type="entry name" value="CAMP-DEPENDENT PROTEIN KINASE REGULATORY CHAIN"/>
    <property type="match status" value="1"/>
</dbReference>
<feature type="compositionally biased region" description="Low complexity" evidence="1">
    <location>
        <begin position="374"/>
        <end position="390"/>
    </location>
</feature>
<feature type="domain" description="Cyclic nucleotide-binding" evidence="2">
    <location>
        <begin position="167"/>
        <end position="274"/>
    </location>
</feature>
<sequence>MQESSNIAGSHKNQSLDIRQVQQMMQEKQRTYSKCLIDFFNNKIQYFKELKDNKQINLIEAIVLQSSLITYQKKDKIYSYGQEPDGFYMIVEGKVSVQSPNLNFAQVQDESLPFQETIQLSNGSHFGDYEINQQKLRVHQIICLSKVLVVLFLDKKQFVSILQLIKNQYVFREGEKSDGIYLIISGDFCVCKDKIVQSPHNSSVLVCKTFQLLRLKAGQMFGEEDTFEQQNRSYDVQCLSQQGTLWIISSEVYKNSLLQNGDIIRYLYQTVGQKLIYYEGKLRDLMEKYVSQCSQIQTYKTPEKKEQILSDRKIKTEESNHFKANLPINNLQEKKINIKAKNLFENNIEDTVKKIINSKNLEFSTTKITKRPSPDLSLLKKNKNKQSPPQISGLNNYNYSDGKSFQKRFSFGSQEGDQGIFATEEEEIIEKNLKYQLNKAFQILNNSGQRKTHKCNLKSESSNKKYNKQKAILSITTFNDLNSRMSLFQTKPEDETAQNNKNEIVSLANIQSDSDEEDNNEQINQIDYLDNTLQNELNTEQFKIQILDKLGNENKNFSKVKQNTKRDTLIQNQKYQANTEDKMLNLGNENNHLIQNNQNVQQDRQTHKEKIQLNRKSKQKTEGNQTDKNQKNEEYKNIIEEIAKQLKLETATVQEESNKYQLPYIAPLKFYNLIQNDRAKKLVQKSANTSYQNSSRNSQERNFVNSLHQSPERSKLNKLSDYSQIRSQERACKRKEDEQQTKMYDSIYNNDKLKKIILHNYISNTQQGQYNEKQNNQKGNFHDLVDSQQNQFDNNQKQQMVYLNNIYNRIKGTSNQEIQSMLTKTTDFYKMQTNRSTTVQNTERTNNHLSINNTNYSKKNQSTNNSPHFQISAFDQTINAQINLESVCQKNIQKKLQKITGKLNQTQTKVLYIKHPNSFYIH</sequence>
<evidence type="ECO:0000313" key="3">
    <source>
        <dbReference type="EMBL" id="EAR82356.1"/>
    </source>
</evidence>
<dbReference type="PANTHER" id="PTHR11635:SF152">
    <property type="entry name" value="CAMP-DEPENDENT PROTEIN KINASE TYPE I REGULATORY SUBUNIT-RELATED"/>
    <property type="match status" value="1"/>
</dbReference>
<feature type="compositionally biased region" description="Basic and acidic residues" evidence="1">
    <location>
        <begin position="727"/>
        <end position="738"/>
    </location>
</feature>
<dbReference type="Gene3D" id="2.60.120.10">
    <property type="entry name" value="Jelly Rolls"/>
    <property type="match status" value="2"/>
</dbReference>
<dbReference type="GO" id="GO:0030552">
    <property type="term" value="F:cAMP binding"/>
    <property type="evidence" value="ECO:0007669"/>
    <property type="project" value="TreeGrafter"/>
</dbReference>
<dbReference type="KEGG" id="tet:TTHERM_01179870"/>
<dbReference type="InterPro" id="IPR000595">
    <property type="entry name" value="cNMP-bd_dom"/>
</dbReference>
<dbReference type="EMBL" id="GG662520">
    <property type="protein sequence ID" value="EAR82356.1"/>
    <property type="molecule type" value="Genomic_DNA"/>
</dbReference>
<feature type="compositionally biased region" description="Polar residues" evidence="1">
    <location>
        <begin position="685"/>
        <end position="709"/>
    </location>
</feature>
<dbReference type="SUPFAM" id="SSF51206">
    <property type="entry name" value="cAMP-binding domain-like"/>
    <property type="match status" value="2"/>
</dbReference>
<dbReference type="GO" id="GO:0005952">
    <property type="term" value="C:cAMP-dependent protein kinase complex"/>
    <property type="evidence" value="ECO:0007669"/>
    <property type="project" value="InterPro"/>
</dbReference>
<keyword evidence="4" id="KW-1185">Reference proteome</keyword>
<dbReference type="InterPro" id="IPR014710">
    <property type="entry name" value="RmlC-like_jellyroll"/>
</dbReference>
<dbReference type="HOGENOM" id="CLU_316546_0_0_1"/>
<dbReference type="GO" id="GO:0034236">
    <property type="term" value="F:protein kinase A catalytic subunit binding"/>
    <property type="evidence" value="ECO:0007669"/>
    <property type="project" value="TreeGrafter"/>
</dbReference>
<feature type="region of interest" description="Disordered" evidence="1">
    <location>
        <begin position="600"/>
        <end position="633"/>
    </location>
</feature>
<protein>
    <submittedName>
        <fullName evidence="3">Cyclic nucleotide-binding domain protein</fullName>
    </submittedName>
</protein>
<dbReference type="PROSITE" id="PS50042">
    <property type="entry name" value="CNMP_BINDING_3"/>
    <property type="match status" value="2"/>
</dbReference>
<evidence type="ECO:0000313" key="4">
    <source>
        <dbReference type="Proteomes" id="UP000009168"/>
    </source>
</evidence>
<dbReference type="InterPro" id="IPR018490">
    <property type="entry name" value="cNMP-bd_dom_sf"/>
</dbReference>
<name>Q22AN8_TETTS</name>
<feature type="domain" description="Cyclic nucleotide-binding" evidence="2">
    <location>
        <begin position="46"/>
        <end position="162"/>
    </location>
</feature>
<dbReference type="Pfam" id="PF00027">
    <property type="entry name" value="cNMP_binding"/>
    <property type="match status" value="2"/>
</dbReference>
<evidence type="ECO:0000256" key="1">
    <source>
        <dbReference type="SAM" id="MobiDB-lite"/>
    </source>
</evidence>
<reference evidence="4" key="1">
    <citation type="journal article" date="2006" name="PLoS Biol.">
        <title>Macronuclear genome sequence of the ciliate Tetrahymena thermophila, a model eukaryote.</title>
        <authorList>
            <person name="Eisen J.A."/>
            <person name="Coyne R.S."/>
            <person name="Wu M."/>
            <person name="Wu D."/>
            <person name="Thiagarajan M."/>
            <person name="Wortman J.R."/>
            <person name="Badger J.H."/>
            <person name="Ren Q."/>
            <person name="Amedeo P."/>
            <person name="Jones K.M."/>
            <person name="Tallon L.J."/>
            <person name="Delcher A.L."/>
            <person name="Salzberg S.L."/>
            <person name="Silva J.C."/>
            <person name="Haas B.J."/>
            <person name="Majoros W.H."/>
            <person name="Farzad M."/>
            <person name="Carlton J.M."/>
            <person name="Smith R.K. Jr."/>
            <person name="Garg J."/>
            <person name="Pearlman R.E."/>
            <person name="Karrer K.M."/>
            <person name="Sun L."/>
            <person name="Manning G."/>
            <person name="Elde N.C."/>
            <person name="Turkewitz A.P."/>
            <person name="Asai D.J."/>
            <person name="Wilkes D.E."/>
            <person name="Wang Y."/>
            <person name="Cai H."/>
            <person name="Collins K."/>
            <person name="Stewart B.A."/>
            <person name="Lee S.R."/>
            <person name="Wilamowska K."/>
            <person name="Weinberg Z."/>
            <person name="Ruzzo W.L."/>
            <person name="Wloga D."/>
            <person name="Gaertig J."/>
            <person name="Frankel J."/>
            <person name="Tsao C.-C."/>
            <person name="Gorovsky M.A."/>
            <person name="Keeling P.J."/>
            <person name="Waller R.F."/>
            <person name="Patron N.J."/>
            <person name="Cherry J.M."/>
            <person name="Stover N.A."/>
            <person name="Krieger C.J."/>
            <person name="del Toro C."/>
            <person name="Ryder H.F."/>
            <person name="Williamson S.C."/>
            <person name="Barbeau R.A."/>
            <person name="Hamilton E.P."/>
            <person name="Orias E."/>
        </authorList>
    </citation>
    <scope>NUCLEOTIDE SEQUENCE [LARGE SCALE GENOMIC DNA]</scope>
    <source>
        <strain evidence="4">SB210</strain>
    </source>
</reference>
<dbReference type="Proteomes" id="UP000009168">
    <property type="component" value="Unassembled WGS sequence"/>
</dbReference>
<dbReference type="InterPro" id="IPR050503">
    <property type="entry name" value="cAMP-dep_PK_reg_su-like"/>
</dbReference>
<dbReference type="STRING" id="312017.Q22AN8"/>
<feature type="region of interest" description="Disordered" evidence="1">
    <location>
        <begin position="374"/>
        <end position="397"/>
    </location>
</feature>
<proteinExistence type="predicted"/>
<dbReference type="InParanoid" id="Q22AN8"/>